<gene>
    <name evidence="3" type="ORF">NJT12_14150</name>
</gene>
<keyword evidence="4" id="KW-1185">Reference proteome</keyword>
<proteinExistence type="predicted"/>
<feature type="signal peptide" evidence="1">
    <location>
        <begin position="1"/>
        <end position="20"/>
    </location>
</feature>
<reference evidence="3 4" key="1">
    <citation type="journal article" date="2023" name="Chemosphere">
        <title>Whole genome analysis of Flavobacterium aziz-sancarii sp. nov., isolated from Ardley Island (Antarctica), revealed a rich resistome and bioremediation potential.</title>
        <authorList>
            <person name="Otur C."/>
            <person name="Okay S."/>
            <person name="Kurt-Kizildogan A."/>
        </authorList>
    </citation>
    <scope>NUCLEOTIDE SEQUENCE [LARGE SCALE GENOMIC DNA]</scope>
    <source>
        <strain evidence="3 4">AC</strain>
    </source>
</reference>
<dbReference type="InterPro" id="IPR050491">
    <property type="entry name" value="AmpC-like"/>
</dbReference>
<dbReference type="PANTHER" id="PTHR46825">
    <property type="entry name" value="D-ALANYL-D-ALANINE-CARBOXYPEPTIDASE/ENDOPEPTIDASE AMPH"/>
    <property type="match status" value="1"/>
</dbReference>
<dbReference type="EMBL" id="JAMZNK010000023">
    <property type="protein sequence ID" value="MDA6070759.1"/>
    <property type="molecule type" value="Genomic_DNA"/>
</dbReference>
<accession>A0ABT4WDV1</accession>
<keyword evidence="1" id="KW-0732">Signal</keyword>
<feature type="domain" description="Beta-lactamase-related" evidence="2">
    <location>
        <begin position="57"/>
        <end position="373"/>
    </location>
</feature>
<sequence>MKTRFLASLILCVLFWTAKAQNNVSGKETDLKHFKNIENNLIPIYSIKGQTKKMSISDFLKRDNIPGLRIIFIDKGKMAWSADYGYADIEKKIKVNVNTVFAGASLAKPVAAVAALNLVEKGKLDLDKNINEKLVEWKMPENEFTKTQKVTLRRLLSHTSGLDRQLWSEYMEKDSIPTFEQMLNGKNPSVDPGLRFFNEPGKTRKYSNTGYLIVGELIADASGQSFANAVDQLVFNACGMKNSTFQQSLPEQLRNRVATGYSGNLRPFPRKIYPFGAAGAIWTTPDDLGKFVISLIKDYKTESHILLSEEMSKNVFNKGEDKDKLAFSLWTYKNDIVFRHNGHSHGFTSFIFGSVDNDQAVIVMSNGENTQDLFDCIQRAVAEEYKWDYFRPEFYDAVSIDIKSLKQFTGQFDWEGNFLIITKEDDKLFVLINSDRYQLIPIAENQFLIPEKSLKLIFPKGEGKSIEIWKANGDSSQANKIN</sequence>
<dbReference type="InterPro" id="IPR012338">
    <property type="entry name" value="Beta-lactam/transpept-like"/>
</dbReference>
<dbReference type="Pfam" id="PF00144">
    <property type="entry name" value="Beta-lactamase"/>
    <property type="match status" value="1"/>
</dbReference>
<dbReference type="Proteomes" id="UP001212170">
    <property type="component" value="Unassembled WGS sequence"/>
</dbReference>
<dbReference type="RefSeq" id="WP_271336574.1">
    <property type="nucleotide sequence ID" value="NZ_JAMZNK010000023.1"/>
</dbReference>
<dbReference type="SUPFAM" id="SSF56601">
    <property type="entry name" value="beta-lactamase/transpeptidase-like"/>
    <property type="match status" value="1"/>
</dbReference>
<evidence type="ECO:0000313" key="3">
    <source>
        <dbReference type="EMBL" id="MDA6070759.1"/>
    </source>
</evidence>
<organism evidence="3 4">
    <name type="scientific">Flavobacterium azizsancarii</name>
    <dbReference type="NCBI Taxonomy" id="2961580"/>
    <lineage>
        <taxon>Bacteria</taxon>
        <taxon>Pseudomonadati</taxon>
        <taxon>Bacteroidota</taxon>
        <taxon>Flavobacteriia</taxon>
        <taxon>Flavobacteriales</taxon>
        <taxon>Flavobacteriaceae</taxon>
        <taxon>Flavobacterium</taxon>
    </lineage>
</organism>
<evidence type="ECO:0000259" key="2">
    <source>
        <dbReference type="Pfam" id="PF00144"/>
    </source>
</evidence>
<dbReference type="InterPro" id="IPR001466">
    <property type="entry name" value="Beta-lactam-related"/>
</dbReference>
<feature type="chain" id="PRO_5047255526" evidence="1">
    <location>
        <begin position="21"/>
        <end position="482"/>
    </location>
</feature>
<dbReference type="PANTHER" id="PTHR46825:SF9">
    <property type="entry name" value="BETA-LACTAMASE-RELATED DOMAIN-CONTAINING PROTEIN"/>
    <property type="match status" value="1"/>
</dbReference>
<protein>
    <submittedName>
        <fullName evidence="3">Beta-lactamase family protein</fullName>
    </submittedName>
</protein>
<evidence type="ECO:0000313" key="4">
    <source>
        <dbReference type="Proteomes" id="UP001212170"/>
    </source>
</evidence>
<comment type="caution">
    <text evidence="3">The sequence shown here is derived from an EMBL/GenBank/DDBJ whole genome shotgun (WGS) entry which is preliminary data.</text>
</comment>
<name>A0ABT4WDV1_9FLAO</name>
<dbReference type="Gene3D" id="3.40.710.10">
    <property type="entry name" value="DD-peptidase/beta-lactamase superfamily"/>
    <property type="match status" value="1"/>
</dbReference>
<evidence type="ECO:0000256" key="1">
    <source>
        <dbReference type="SAM" id="SignalP"/>
    </source>
</evidence>